<proteinExistence type="inferred from homology"/>
<name>A0A8J4M2L4_9BACL</name>
<dbReference type="InterPro" id="IPR020568">
    <property type="entry name" value="Ribosomal_Su5_D2-typ_SF"/>
</dbReference>
<dbReference type="RefSeq" id="WP_213411288.1">
    <property type="nucleotide sequence ID" value="NZ_BOVK01000016.1"/>
</dbReference>
<dbReference type="InterPro" id="IPR045006">
    <property type="entry name" value="CHLI-like"/>
</dbReference>
<dbReference type="GO" id="GO:0005524">
    <property type="term" value="F:ATP binding"/>
    <property type="evidence" value="ECO:0007669"/>
    <property type="project" value="UniProtKB-KW"/>
</dbReference>
<dbReference type="Pfam" id="PF13541">
    <property type="entry name" value="ChlI"/>
    <property type="match status" value="1"/>
</dbReference>
<dbReference type="SMART" id="SM00382">
    <property type="entry name" value="AAA"/>
    <property type="match status" value="1"/>
</dbReference>
<dbReference type="SUPFAM" id="SSF54211">
    <property type="entry name" value="Ribosomal protein S5 domain 2-like"/>
    <property type="match status" value="1"/>
</dbReference>
<evidence type="ECO:0000313" key="5">
    <source>
        <dbReference type="EMBL" id="GIQ68661.1"/>
    </source>
</evidence>
<dbReference type="Gene3D" id="3.30.230.10">
    <property type="match status" value="1"/>
</dbReference>
<dbReference type="Proteomes" id="UP000677918">
    <property type="component" value="Unassembled WGS sequence"/>
</dbReference>
<keyword evidence="5" id="KW-0378">Hydrolase</keyword>
<comment type="caution">
    <text evidence="5">The sequence shown here is derived from an EMBL/GenBank/DDBJ whole genome shotgun (WGS) entry which is preliminary data.</text>
</comment>
<evidence type="ECO:0000256" key="1">
    <source>
        <dbReference type="ARBA" id="ARBA00006354"/>
    </source>
</evidence>
<dbReference type="PROSITE" id="PS00676">
    <property type="entry name" value="SIGMA54_INTERACT_2"/>
    <property type="match status" value="1"/>
</dbReference>
<dbReference type="GO" id="GO:0006508">
    <property type="term" value="P:proteolysis"/>
    <property type="evidence" value="ECO:0007669"/>
    <property type="project" value="UniProtKB-KW"/>
</dbReference>
<dbReference type="InterPro" id="IPR004482">
    <property type="entry name" value="Mg_chelat-rel"/>
</dbReference>
<feature type="domain" description="AAA+ ATPase" evidence="4">
    <location>
        <begin position="210"/>
        <end position="395"/>
    </location>
</feature>
<evidence type="ECO:0000259" key="4">
    <source>
        <dbReference type="SMART" id="SM00382"/>
    </source>
</evidence>
<dbReference type="SUPFAM" id="SSF52540">
    <property type="entry name" value="P-loop containing nucleoside triphosphate hydrolases"/>
    <property type="match status" value="1"/>
</dbReference>
<dbReference type="PRINTS" id="PR01657">
    <property type="entry name" value="MCMFAMILY"/>
</dbReference>
<dbReference type="InterPro" id="IPR003593">
    <property type="entry name" value="AAA+_ATPase"/>
</dbReference>
<dbReference type="GO" id="GO:0003677">
    <property type="term" value="F:DNA binding"/>
    <property type="evidence" value="ECO:0007669"/>
    <property type="project" value="InterPro"/>
</dbReference>
<dbReference type="Pfam" id="PF01078">
    <property type="entry name" value="Mg_chelatase"/>
    <property type="match status" value="1"/>
</dbReference>
<dbReference type="AlphaFoldDB" id="A0A8J4M2L4"/>
<dbReference type="InterPro" id="IPR001208">
    <property type="entry name" value="MCM_dom"/>
</dbReference>
<dbReference type="InterPro" id="IPR025943">
    <property type="entry name" value="Sigma_54_int_dom_ATP-bd_2"/>
</dbReference>
<evidence type="ECO:0000256" key="3">
    <source>
        <dbReference type="ARBA" id="ARBA00022840"/>
    </source>
</evidence>
<sequence length="510" mass="55409">MFAKVYSCCLQGIEAIPIEVEVDISNGLPAFSIVGLPDSAVREALERVRAAVKNCGYQFPMSRVTVNMAPADVRKEGTGFDLAIAAGLLIASGQLPPIEGKTMIVGELSLDGLVRPVPGILSVADDAGRLGFEQLILPAANLHEAIGWSKLSLQPLSHLKQWPGTSAPLEPTSHQAAQLRFSRSQASPVDYADIRGQKRAKRAMAIAAAGMHNSLLIGPPGTGKTMLATRLPGILPPFDTLESLETTKIYSVANLLHQRGNRLSDRPFRSPHHTISAAGMIGGGSPPKPGEVSLAHGGILFLDELPEFPRTVLELLRQPLEDNQVTISRARATYTYPSRFLLVAAMNPCPCGYAGTESKTRTCRCTVNRLEQYRGKLSGPLLDRIDLHVEVPRLKPDEIKDAAAPLSNADLLAWIETAHQTQRARGQNPAEQWNSRLQGRNFAAACALPHEAEELLQAAYESLGLSMRAHSRIIRIARTIADMEGSESIQFDHFAEALQYRCLDRDLLPT</sequence>
<dbReference type="InterPro" id="IPR027417">
    <property type="entry name" value="P-loop_NTPase"/>
</dbReference>
<keyword evidence="2" id="KW-0547">Nucleotide-binding</keyword>
<dbReference type="Pfam" id="PF13335">
    <property type="entry name" value="Mg_chelatase_C"/>
    <property type="match status" value="1"/>
</dbReference>
<gene>
    <name evidence="5" type="primary">comM</name>
    <name evidence="5" type="ORF">XYCOK13_14850</name>
</gene>
<evidence type="ECO:0000256" key="2">
    <source>
        <dbReference type="ARBA" id="ARBA00022741"/>
    </source>
</evidence>
<dbReference type="InterPro" id="IPR000523">
    <property type="entry name" value="Mg_chelatse_chII-like_cat_dom"/>
</dbReference>
<reference evidence="5" key="1">
    <citation type="submission" date="2021-04" db="EMBL/GenBank/DDBJ databases">
        <title>Draft genome sequence of Xylanibacillus composti strain K13.</title>
        <authorList>
            <person name="Uke A."/>
            <person name="Chhe C."/>
            <person name="Baramee S."/>
            <person name="Kosugi A."/>
        </authorList>
    </citation>
    <scope>NUCLEOTIDE SEQUENCE</scope>
    <source>
        <strain evidence="5">K13</strain>
    </source>
</reference>
<dbReference type="EMBL" id="BOVK01000016">
    <property type="protein sequence ID" value="GIQ68661.1"/>
    <property type="molecule type" value="Genomic_DNA"/>
</dbReference>
<keyword evidence="5" id="KW-0645">Protease</keyword>
<protein>
    <submittedName>
        <fullName evidence="5">ATP-dependent protease</fullName>
    </submittedName>
</protein>
<comment type="similarity">
    <text evidence="1">Belongs to the Mg-chelatase subunits D/I family. ComM subfamily.</text>
</comment>
<dbReference type="InterPro" id="IPR025158">
    <property type="entry name" value="Mg_chelat-rel_C"/>
</dbReference>
<keyword evidence="6" id="KW-1185">Reference proteome</keyword>
<dbReference type="InterPro" id="IPR014721">
    <property type="entry name" value="Ribsml_uS5_D2-typ_fold_subgr"/>
</dbReference>
<dbReference type="NCBIfam" id="TIGR00368">
    <property type="entry name" value="YifB family Mg chelatase-like AAA ATPase"/>
    <property type="match status" value="1"/>
</dbReference>
<dbReference type="PANTHER" id="PTHR32039:SF7">
    <property type="entry name" value="COMPETENCE PROTEIN COMM"/>
    <property type="match status" value="1"/>
</dbReference>
<keyword evidence="3" id="KW-0067">ATP-binding</keyword>
<dbReference type="GO" id="GO:0008233">
    <property type="term" value="F:peptidase activity"/>
    <property type="evidence" value="ECO:0007669"/>
    <property type="project" value="UniProtKB-KW"/>
</dbReference>
<accession>A0A8J4M2L4</accession>
<dbReference type="Gene3D" id="3.40.50.300">
    <property type="entry name" value="P-loop containing nucleotide triphosphate hydrolases"/>
    <property type="match status" value="1"/>
</dbReference>
<organism evidence="5 6">
    <name type="scientific">Xylanibacillus composti</name>
    <dbReference type="NCBI Taxonomy" id="1572762"/>
    <lineage>
        <taxon>Bacteria</taxon>
        <taxon>Bacillati</taxon>
        <taxon>Bacillota</taxon>
        <taxon>Bacilli</taxon>
        <taxon>Bacillales</taxon>
        <taxon>Paenibacillaceae</taxon>
        <taxon>Xylanibacillus</taxon>
    </lineage>
</organism>
<evidence type="ECO:0000313" key="6">
    <source>
        <dbReference type="Proteomes" id="UP000677918"/>
    </source>
</evidence>
<dbReference type="PANTHER" id="PTHR32039">
    <property type="entry name" value="MAGNESIUM-CHELATASE SUBUNIT CHLI"/>
    <property type="match status" value="1"/>
</dbReference>